<organism evidence="1 2">
    <name type="scientific">Comamonas sediminis</name>
    <dbReference type="NCBI Taxonomy" id="1783360"/>
    <lineage>
        <taxon>Bacteria</taxon>
        <taxon>Pseudomonadati</taxon>
        <taxon>Pseudomonadota</taxon>
        <taxon>Betaproteobacteria</taxon>
        <taxon>Burkholderiales</taxon>
        <taxon>Comamonadaceae</taxon>
        <taxon>Comamonas</taxon>
    </lineage>
</organism>
<dbReference type="Proteomes" id="UP001562178">
    <property type="component" value="Unassembled WGS sequence"/>
</dbReference>
<evidence type="ECO:0000313" key="1">
    <source>
        <dbReference type="EMBL" id="MEY2251635.1"/>
    </source>
</evidence>
<keyword evidence="2" id="KW-1185">Reference proteome</keyword>
<protein>
    <recommendedName>
        <fullName evidence="3">Lipoprotein</fullName>
    </recommendedName>
</protein>
<comment type="caution">
    <text evidence="1">The sequence shown here is derived from an EMBL/GenBank/DDBJ whole genome shotgun (WGS) entry which is preliminary data.</text>
</comment>
<name>A0ABV4B2L8_9BURK</name>
<evidence type="ECO:0000313" key="2">
    <source>
        <dbReference type="Proteomes" id="UP001562178"/>
    </source>
</evidence>
<sequence>MYQRNLHNIVLFALPAILSACGGGGNDDIAESADSAACFNAGFYRPGTEIAFMQTQTTRAAESVSPSTYVNSLFHRVVGEEEKDGVNIILVDSNEDTFGHSRYAIENGVLLYYGFGNLDTQIFSRKQSLTPARTSVIAMQPGQVTTQNFVQTNEGYLKGIYTQSISNVAYNRTFVGVETVTTSLGQFSACRFDIKTQAKEADSGRLTLDAQTTSWVAATGPYRGLSLKEDSTVTTYGYVDTSATEATKYTSTIAKETIQVNQFDIK</sequence>
<dbReference type="Gene3D" id="2.40.360.20">
    <property type="match status" value="1"/>
</dbReference>
<dbReference type="PROSITE" id="PS51257">
    <property type="entry name" value="PROKAR_LIPOPROTEIN"/>
    <property type="match status" value="1"/>
</dbReference>
<accession>A0ABV4B2L8</accession>
<gene>
    <name evidence="1" type="ORF">AB7A72_11535</name>
</gene>
<proteinExistence type="predicted"/>
<reference evidence="1 2" key="1">
    <citation type="journal article" date="2016" name="Int. J. Syst. Evol. Microbiol.">
        <title>Description of Comamonas sediminis sp. nov., isolated from lagoon sediments.</title>
        <authorList>
            <person name="Subhash Y."/>
            <person name="Bang J.J."/>
            <person name="You T.H."/>
            <person name="Lee S.S."/>
        </authorList>
    </citation>
    <scope>NUCLEOTIDE SEQUENCE [LARGE SCALE GENOMIC DNA]</scope>
    <source>
        <strain evidence="1 2">JCM 31169</strain>
    </source>
</reference>
<dbReference type="RefSeq" id="WP_369460053.1">
    <property type="nucleotide sequence ID" value="NZ_JBGBDC010000004.1"/>
</dbReference>
<dbReference type="EMBL" id="JBGBDC010000004">
    <property type="protein sequence ID" value="MEY2251635.1"/>
    <property type="molecule type" value="Genomic_DNA"/>
</dbReference>
<evidence type="ECO:0008006" key="3">
    <source>
        <dbReference type="Google" id="ProtNLM"/>
    </source>
</evidence>